<organism evidence="1 2">
    <name type="scientific">Rubrobacter radiotolerans</name>
    <name type="common">Arthrobacter radiotolerans</name>
    <dbReference type="NCBI Taxonomy" id="42256"/>
    <lineage>
        <taxon>Bacteria</taxon>
        <taxon>Bacillati</taxon>
        <taxon>Actinomycetota</taxon>
        <taxon>Rubrobacteria</taxon>
        <taxon>Rubrobacterales</taxon>
        <taxon>Rubrobacteraceae</taxon>
        <taxon>Rubrobacter</taxon>
    </lineage>
</organism>
<dbReference type="Proteomes" id="UP001281130">
    <property type="component" value="Unassembled WGS sequence"/>
</dbReference>
<reference evidence="1" key="1">
    <citation type="submission" date="2023-11" db="EMBL/GenBank/DDBJ databases">
        <title>MicrobeMod: A computational toolkit for identifying prokaryotic methylation and restriction-modification with nanopore sequencing.</title>
        <authorList>
            <person name="Crits-Christoph A."/>
            <person name="Kang S.C."/>
            <person name="Lee H."/>
            <person name="Ostrov N."/>
        </authorList>
    </citation>
    <scope>NUCLEOTIDE SEQUENCE</scope>
    <source>
        <strain evidence="1">ATCC 51242</strain>
    </source>
</reference>
<comment type="caution">
    <text evidence="1">The sequence shown here is derived from an EMBL/GenBank/DDBJ whole genome shotgun (WGS) entry which is preliminary data.</text>
</comment>
<accession>A0AB35T845</accession>
<protein>
    <submittedName>
        <fullName evidence="1">Uncharacterized protein</fullName>
    </submittedName>
</protein>
<dbReference type="RefSeq" id="WP_143533967.1">
    <property type="nucleotide sequence ID" value="NZ_CP007514.1"/>
</dbReference>
<name>A0AB35T845_RUBRA</name>
<dbReference type="EMBL" id="JAWXXX010000001">
    <property type="protein sequence ID" value="MDX5894543.1"/>
    <property type="molecule type" value="Genomic_DNA"/>
</dbReference>
<gene>
    <name evidence="1" type="ORF">SIL72_10950</name>
</gene>
<evidence type="ECO:0000313" key="2">
    <source>
        <dbReference type="Proteomes" id="UP001281130"/>
    </source>
</evidence>
<evidence type="ECO:0000313" key="1">
    <source>
        <dbReference type="EMBL" id="MDX5894543.1"/>
    </source>
</evidence>
<sequence>MHFADNHWMDLLAAGEERERFLVAGHGTTNARARLRDEKRRRTFRGTAAVDVGSRADGFLYLISS</sequence>
<dbReference type="AlphaFoldDB" id="A0AB35T845"/>
<proteinExistence type="predicted"/>